<name>A0A5S9NPT8_9GAMM</name>
<evidence type="ECO:0000256" key="2">
    <source>
        <dbReference type="ARBA" id="ARBA00023125"/>
    </source>
</evidence>
<dbReference type="InterPro" id="IPR010499">
    <property type="entry name" value="AraC_E-bd"/>
</dbReference>
<organism evidence="5 6">
    <name type="scientific">BD1-7 clade bacterium</name>
    <dbReference type="NCBI Taxonomy" id="2029982"/>
    <lineage>
        <taxon>Bacteria</taxon>
        <taxon>Pseudomonadati</taxon>
        <taxon>Pseudomonadota</taxon>
        <taxon>Gammaproteobacteria</taxon>
        <taxon>Cellvibrionales</taxon>
        <taxon>Spongiibacteraceae</taxon>
        <taxon>BD1-7 clade</taxon>
    </lineage>
</organism>
<dbReference type="SMART" id="SM00342">
    <property type="entry name" value="HTH_ARAC"/>
    <property type="match status" value="1"/>
</dbReference>
<proteinExistence type="predicted"/>
<dbReference type="Gene3D" id="3.20.80.10">
    <property type="entry name" value="Regulatory factor, effector binding domain"/>
    <property type="match status" value="1"/>
</dbReference>
<keyword evidence="3" id="KW-0804">Transcription</keyword>
<dbReference type="OrthoDB" id="282744at2"/>
<sequence length="309" mass="34999">MNKTYKARIDRVLQYIEATLPNKILLADLAETSHFSVFHFHRIFTGIMDETVNDYIARRRLECAVNQLIFKTDLSITEVAHRNGYSSSANFSKAVKIHFGFTPSEIRNPDKIKNSKIGNVSSKYGKAFNPSDLYPNRITNNVMKTTKLKGTQMNITVKERDSQRVCTMASQGGYEPTAIFAAWDKLIAWAENNGIGSSQQERFAFAFDNPTVTPIDKCRYTTSIAIGNDLPVNAPFEVSEIPKGKYAVLYYKGSPEETIDAQLSIYSDWLPDSGFEPDDFPMLERYLNDPRVDGYLEMEIHVKLKEVCG</sequence>
<dbReference type="InterPro" id="IPR011256">
    <property type="entry name" value="Reg_factor_effector_dom_sf"/>
</dbReference>
<dbReference type="InterPro" id="IPR018060">
    <property type="entry name" value="HTH_AraC"/>
</dbReference>
<dbReference type="PROSITE" id="PS01124">
    <property type="entry name" value="HTH_ARAC_FAMILY_2"/>
    <property type="match status" value="1"/>
</dbReference>
<dbReference type="PANTHER" id="PTHR40055">
    <property type="entry name" value="TRANSCRIPTIONAL REGULATOR YGIV-RELATED"/>
    <property type="match status" value="1"/>
</dbReference>
<dbReference type="GO" id="GO:0043565">
    <property type="term" value="F:sequence-specific DNA binding"/>
    <property type="evidence" value="ECO:0007669"/>
    <property type="project" value="InterPro"/>
</dbReference>
<dbReference type="InterPro" id="IPR009057">
    <property type="entry name" value="Homeodomain-like_sf"/>
</dbReference>
<keyword evidence="2" id="KW-0238">DNA-binding</keyword>
<dbReference type="SUPFAM" id="SSF46689">
    <property type="entry name" value="Homeodomain-like"/>
    <property type="match status" value="2"/>
</dbReference>
<gene>
    <name evidence="5" type="primary">sbmC</name>
    <name evidence="5" type="ORF">OPDIPICF_03811</name>
</gene>
<accession>A0A5S9NPT8</accession>
<dbReference type="InterPro" id="IPR029442">
    <property type="entry name" value="GyrI-like"/>
</dbReference>
<keyword evidence="6" id="KW-1185">Reference proteome</keyword>
<evidence type="ECO:0000256" key="3">
    <source>
        <dbReference type="ARBA" id="ARBA00023163"/>
    </source>
</evidence>
<dbReference type="EMBL" id="CACSIO010000002">
    <property type="protein sequence ID" value="CAA0092424.1"/>
    <property type="molecule type" value="Genomic_DNA"/>
</dbReference>
<dbReference type="Proteomes" id="UP000441399">
    <property type="component" value="Unassembled WGS sequence"/>
</dbReference>
<evidence type="ECO:0000259" key="4">
    <source>
        <dbReference type="PROSITE" id="PS01124"/>
    </source>
</evidence>
<protein>
    <submittedName>
        <fullName evidence="5">DNA gyrase inhibitor</fullName>
    </submittedName>
</protein>
<dbReference type="GO" id="GO:0003700">
    <property type="term" value="F:DNA-binding transcription factor activity"/>
    <property type="evidence" value="ECO:0007669"/>
    <property type="project" value="InterPro"/>
</dbReference>
<dbReference type="AlphaFoldDB" id="A0A5S9NPT8"/>
<dbReference type="Pfam" id="PF12833">
    <property type="entry name" value="HTH_18"/>
    <property type="match status" value="1"/>
</dbReference>
<dbReference type="InterPro" id="IPR050908">
    <property type="entry name" value="SmbC-like"/>
</dbReference>
<dbReference type="SMART" id="SM00871">
    <property type="entry name" value="AraC_E_bind"/>
    <property type="match status" value="1"/>
</dbReference>
<dbReference type="Pfam" id="PF06445">
    <property type="entry name" value="GyrI-like"/>
    <property type="match status" value="1"/>
</dbReference>
<keyword evidence="1" id="KW-0805">Transcription regulation</keyword>
<dbReference type="PANTHER" id="PTHR40055:SF1">
    <property type="entry name" value="TRANSCRIPTIONAL REGULATOR YGIV-RELATED"/>
    <property type="match status" value="1"/>
</dbReference>
<dbReference type="Gene3D" id="1.10.10.60">
    <property type="entry name" value="Homeodomain-like"/>
    <property type="match status" value="2"/>
</dbReference>
<dbReference type="SUPFAM" id="SSF55136">
    <property type="entry name" value="Probable bacterial effector-binding domain"/>
    <property type="match status" value="1"/>
</dbReference>
<reference evidence="5 6" key="1">
    <citation type="submission" date="2019-11" db="EMBL/GenBank/DDBJ databases">
        <authorList>
            <person name="Holert J."/>
        </authorList>
    </citation>
    <scope>NUCLEOTIDE SEQUENCE [LARGE SCALE GENOMIC DNA]</scope>
    <source>
        <strain evidence="5">SB11_3</strain>
    </source>
</reference>
<evidence type="ECO:0000256" key="1">
    <source>
        <dbReference type="ARBA" id="ARBA00023015"/>
    </source>
</evidence>
<feature type="domain" description="HTH araC/xylS-type" evidence="4">
    <location>
        <begin position="10"/>
        <end position="109"/>
    </location>
</feature>
<evidence type="ECO:0000313" key="6">
    <source>
        <dbReference type="Proteomes" id="UP000441399"/>
    </source>
</evidence>
<evidence type="ECO:0000313" key="5">
    <source>
        <dbReference type="EMBL" id="CAA0092424.1"/>
    </source>
</evidence>
<dbReference type="InterPro" id="IPR020449">
    <property type="entry name" value="Tscrpt_reg_AraC-type_HTH"/>
</dbReference>
<dbReference type="PRINTS" id="PR00032">
    <property type="entry name" value="HTHARAC"/>
</dbReference>